<protein>
    <submittedName>
        <fullName evidence="1">Uncharacterized protein</fullName>
    </submittedName>
</protein>
<dbReference type="EMBL" id="ASHM01008505">
    <property type="protein sequence ID" value="PNY16419.1"/>
    <property type="molecule type" value="Genomic_DNA"/>
</dbReference>
<organism evidence="1 2">
    <name type="scientific">Trifolium pratense</name>
    <name type="common">Red clover</name>
    <dbReference type="NCBI Taxonomy" id="57577"/>
    <lineage>
        <taxon>Eukaryota</taxon>
        <taxon>Viridiplantae</taxon>
        <taxon>Streptophyta</taxon>
        <taxon>Embryophyta</taxon>
        <taxon>Tracheophyta</taxon>
        <taxon>Spermatophyta</taxon>
        <taxon>Magnoliopsida</taxon>
        <taxon>eudicotyledons</taxon>
        <taxon>Gunneridae</taxon>
        <taxon>Pentapetalae</taxon>
        <taxon>rosids</taxon>
        <taxon>fabids</taxon>
        <taxon>Fabales</taxon>
        <taxon>Fabaceae</taxon>
        <taxon>Papilionoideae</taxon>
        <taxon>50 kb inversion clade</taxon>
        <taxon>NPAAA clade</taxon>
        <taxon>Hologalegina</taxon>
        <taxon>IRL clade</taxon>
        <taxon>Trifolieae</taxon>
        <taxon>Trifolium</taxon>
    </lineage>
</organism>
<reference evidence="1 2" key="1">
    <citation type="journal article" date="2014" name="Am. J. Bot.">
        <title>Genome assembly and annotation for red clover (Trifolium pratense; Fabaceae).</title>
        <authorList>
            <person name="Istvanek J."/>
            <person name="Jaros M."/>
            <person name="Krenek A."/>
            <person name="Repkova J."/>
        </authorList>
    </citation>
    <scope>NUCLEOTIDE SEQUENCE [LARGE SCALE GENOMIC DNA]</scope>
    <source>
        <strain evidence="2">cv. Tatra</strain>
        <tissue evidence="1">Young leaves</tissue>
    </source>
</reference>
<comment type="caution">
    <text evidence="1">The sequence shown here is derived from an EMBL/GenBank/DDBJ whole genome shotgun (WGS) entry which is preliminary data.</text>
</comment>
<sequence>MGVQFRTGRIQEKCDTNPKIPTACLYGEDVSFRQEIVQEQASTFRGFTRKCTDMATILRGLPYQSQARDCPRTG</sequence>
<proteinExistence type="predicted"/>
<accession>A0A2K3PMA2</accession>
<reference evidence="1 2" key="2">
    <citation type="journal article" date="2017" name="Front. Plant Sci.">
        <title>Gene Classification and Mining of Molecular Markers Useful in Red Clover (Trifolium pratense) Breeding.</title>
        <authorList>
            <person name="Istvanek J."/>
            <person name="Dluhosova J."/>
            <person name="Dluhos P."/>
            <person name="Patkova L."/>
            <person name="Nedelnik J."/>
            <person name="Repkova J."/>
        </authorList>
    </citation>
    <scope>NUCLEOTIDE SEQUENCE [LARGE SCALE GENOMIC DNA]</scope>
    <source>
        <strain evidence="2">cv. Tatra</strain>
        <tissue evidence="1">Young leaves</tissue>
    </source>
</reference>
<evidence type="ECO:0000313" key="2">
    <source>
        <dbReference type="Proteomes" id="UP000236291"/>
    </source>
</evidence>
<dbReference type="AlphaFoldDB" id="A0A2K3PMA2"/>
<evidence type="ECO:0000313" key="1">
    <source>
        <dbReference type="EMBL" id="PNY16419.1"/>
    </source>
</evidence>
<gene>
    <name evidence="1" type="ORF">L195_g013138</name>
</gene>
<name>A0A2K3PMA2_TRIPR</name>
<dbReference type="Proteomes" id="UP000236291">
    <property type="component" value="Unassembled WGS sequence"/>
</dbReference>